<evidence type="ECO:0000313" key="1">
    <source>
        <dbReference type="EMBL" id="SPF36392.1"/>
    </source>
</evidence>
<dbReference type="EMBL" id="OMOF01000069">
    <property type="protein sequence ID" value="SPF36392.1"/>
    <property type="molecule type" value="Genomic_DNA"/>
</dbReference>
<name>A0A2U3K9Q0_9FIRM</name>
<dbReference type="AlphaFoldDB" id="A0A2U3K9Q0"/>
<reference evidence="2" key="1">
    <citation type="submission" date="2018-02" db="EMBL/GenBank/DDBJ databases">
        <authorList>
            <person name="Hausmann B."/>
        </authorList>
    </citation>
    <scope>NUCLEOTIDE SEQUENCE [LARGE SCALE GENOMIC DNA]</scope>
    <source>
        <strain evidence="2">Peat soil MAG SbF1</strain>
    </source>
</reference>
<dbReference type="Proteomes" id="UP000238916">
    <property type="component" value="Unassembled WGS sequence"/>
</dbReference>
<organism evidence="1 2">
    <name type="scientific">Candidatus Desulfosporosinus infrequens</name>
    <dbReference type="NCBI Taxonomy" id="2043169"/>
    <lineage>
        <taxon>Bacteria</taxon>
        <taxon>Bacillati</taxon>
        <taxon>Bacillota</taxon>
        <taxon>Clostridia</taxon>
        <taxon>Eubacteriales</taxon>
        <taxon>Desulfitobacteriaceae</taxon>
        <taxon>Desulfosporosinus</taxon>
    </lineage>
</organism>
<proteinExistence type="predicted"/>
<gene>
    <name evidence="1" type="ORF">SBF1_1600005</name>
</gene>
<accession>A0A2U3K9Q0</accession>
<protein>
    <submittedName>
        <fullName evidence="1">Uncharacterized protein</fullName>
    </submittedName>
</protein>
<sequence length="46" mass="5222">MQTGFDWYRSFGKDAEANSKETARIETPLPEAVWAEIAGFIGMGWR</sequence>
<evidence type="ECO:0000313" key="2">
    <source>
        <dbReference type="Proteomes" id="UP000238916"/>
    </source>
</evidence>